<gene>
    <name evidence="1" type="ORF">ACFO8Q_15385</name>
</gene>
<organism evidence="1 2">
    <name type="scientific">Effusibacillus consociatus</name>
    <dbReference type="NCBI Taxonomy" id="1117041"/>
    <lineage>
        <taxon>Bacteria</taxon>
        <taxon>Bacillati</taxon>
        <taxon>Bacillota</taxon>
        <taxon>Bacilli</taxon>
        <taxon>Bacillales</taxon>
        <taxon>Alicyclobacillaceae</taxon>
        <taxon>Effusibacillus</taxon>
    </lineage>
</organism>
<comment type="caution">
    <text evidence="1">The sequence shown here is derived from an EMBL/GenBank/DDBJ whole genome shotgun (WGS) entry which is preliminary data.</text>
</comment>
<evidence type="ECO:0000313" key="1">
    <source>
        <dbReference type="EMBL" id="MFC4768727.1"/>
    </source>
</evidence>
<sequence length="150" mass="17556">MGQLAFKLPEIDREATRKRVEEALETCLLYEQIGFHPGHEAKVTPGYSETPPSNTNAFHSSTEDVAQKNVDTELHRQLHVKKVRLAVYRLGRKEREVIEKRYLTDPDMTDYETYHGLHMSERTYYRIKGRAFYKLAFALKLEVIKEPDQT</sequence>
<dbReference type="RefSeq" id="WP_380026672.1">
    <property type="nucleotide sequence ID" value="NZ_JBHSHC010000112.1"/>
</dbReference>
<accession>A0ABV9Q5H7</accession>
<evidence type="ECO:0000313" key="2">
    <source>
        <dbReference type="Proteomes" id="UP001596002"/>
    </source>
</evidence>
<keyword evidence="2" id="KW-1185">Reference proteome</keyword>
<name>A0ABV9Q5H7_9BACL</name>
<dbReference type="EMBL" id="JBHSHC010000112">
    <property type="protein sequence ID" value="MFC4768727.1"/>
    <property type="molecule type" value="Genomic_DNA"/>
</dbReference>
<proteinExistence type="predicted"/>
<dbReference type="NCBIfam" id="TIGR01637">
    <property type="entry name" value="phage_arpU"/>
    <property type="match status" value="1"/>
</dbReference>
<dbReference type="Proteomes" id="UP001596002">
    <property type="component" value="Unassembled WGS sequence"/>
</dbReference>
<dbReference type="InterPro" id="IPR006524">
    <property type="entry name" value="ArpU-like"/>
</dbReference>
<reference evidence="2" key="1">
    <citation type="journal article" date="2019" name="Int. J. Syst. Evol. Microbiol.">
        <title>The Global Catalogue of Microorganisms (GCM) 10K type strain sequencing project: providing services to taxonomists for standard genome sequencing and annotation.</title>
        <authorList>
            <consortium name="The Broad Institute Genomics Platform"/>
            <consortium name="The Broad Institute Genome Sequencing Center for Infectious Disease"/>
            <person name="Wu L."/>
            <person name="Ma J."/>
        </authorList>
    </citation>
    <scope>NUCLEOTIDE SEQUENCE [LARGE SCALE GENOMIC DNA]</scope>
    <source>
        <strain evidence="2">WYCCWR 12678</strain>
    </source>
</reference>
<protein>
    <submittedName>
        <fullName evidence="1">ArpU family phage packaging/lysis transcriptional regulator</fullName>
    </submittedName>
</protein>